<dbReference type="STRING" id="485913.Krac_7624"/>
<sequence length="260" mass="29058">MQIAGQMACVAHRGGARLAPENTLGAFRNALALEVDAVELDVQMSRDGQLVVFHDNTLERLTEGHGNLLDRDFAYLRSLNAAAHFPGGWSEREQIPTLREILELVKGHARVLIELKSSQRDGVYGRYPRMVPAVLEDLQIMKMLDQVLLIAFDWELLAEAKQRQPEVETGLILSSEVWDVQAEGWVAGACMRARELGSAWIDIDHRLLTPESAQIIRQEGLHLAAWTANTPEDIQHCQEVGVEALATDRPDLMLRSSMHV</sequence>
<dbReference type="Gene3D" id="3.20.20.190">
    <property type="entry name" value="Phosphatidylinositol (PI) phosphodiesterase"/>
    <property type="match status" value="1"/>
</dbReference>
<evidence type="ECO:0000313" key="2">
    <source>
        <dbReference type="EMBL" id="EFH86331.1"/>
    </source>
</evidence>
<dbReference type="InterPro" id="IPR030395">
    <property type="entry name" value="GP_PDE_dom"/>
</dbReference>
<name>D6TKN1_KTERA</name>
<reference evidence="2 3" key="1">
    <citation type="journal article" date="2011" name="Stand. Genomic Sci.">
        <title>Non-contiguous finished genome sequence and contextual data of the filamentous soil bacterium Ktedonobacter racemifer type strain (SOSP1-21).</title>
        <authorList>
            <person name="Chang Y.J."/>
            <person name="Land M."/>
            <person name="Hauser L."/>
            <person name="Chertkov O."/>
            <person name="Del Rio T.G."/>
            <person name="Nolan M."/>
            <person name="Copeland A."/>
            <person name="Tice H."/>
            <person name="Cheng J.F."/>
            <person name="Lucas S."/>
            <person name="Han C."/>
            <person name="Goodwin L."/>
            <person name="Pitluck S."/>
            <person name="Ivanova N."/>
            <person name="Ovchinikova G."/>
            <person name="Pati A."/>
            <person name="Chen A."/>
            <person name="Palaniappan K."/>
            <person name="Mavromatis K."/>
            <person name="Liolios K."/>
            <person name="Brettin T."/>
            <person name="Fiebig A."/>
            <person name="Rohde M."/>
            <person name="Abt B."/>
            <person name="Goker M."/>
            <person name="Detter J.C."/>
            <person name="Woyke T."/>
            <person name="Bristow J."/>
            <person name="Eisen J.A."/>
            <person name="Markowitz V."/>
            <person name="Hugenholtz P."/>
            <person name="Kyrpides N.C."/>
            <person name="Klenk H.P."/>
            <person name="Lapidus A."/>
        </authorList>
    </citation>
    <scope>NUCLEOTIDE SEQUENCE [LARGE SCALE GENOMIC DNA]</scope>
    <source>
        <strain evidence="3">DSM 44963</strain>
    </source>
</reference>
<proteinExistence type="predicted"/>
<organism evidence="2 3">
    <name type="scientific">Ktedonobacter racemifer DSM 44963</name>
    <dbReference type="NCBI Taxonomy" id="485913"/>
    <lineage>
        <taxon>Bacteria</taxon>
        <taxon>Bacillati</taxon>
        <taxon>Chloroflexota</taxon>
        <taxon>Ktedonobacteria</taxon>
        <taxon>Ktedonobacterales</taxon>
        <taxon>Ktedonobacteraceae</taxon>
        <taxon>Ktedonobacter</taxon>
    </lineage>
</organism>
<dbReference type="GO" id="GO:0006629">
    <property type="term" value="P:lipid metabolic process"/>
    <property type="evidence" value="ECO:0007669"/>
    <property type="project" value="InterPro"/>
</dbReference>
<dbReference type="AlphaFoldDB" id="D6TKN1"/>
<dbReference type="PANTHER" id="PTHR46211:SF1">
    <property type="entry name" value="GLYCEROPHOSPHODIESTER PHOSPHODIESTERASE, CYTOPLASMIC"/>
    <property type="match status" value="1"/>
</dbReference>
<accession>D6TKN1</accession>
<comment type="caution">
    <text evidence="2">The sequence shown here is derived from an EMBL/GenBank/DDBJ whole genome shotgun (WGS) entry which is preliminary data.</text>
</comment>
<dbReference type="InParanoid" id="D6TKN1"/>
<feature type="domain" description="GP-PDE" evidence="1">
    <location>
        <begin position="7"/>
        <end position="257"/>
    </location>
</feature>
<dbReference type="Pfam" id="PF03009">
    <property type="entry name" value="GDPD"/>
    <property type="match status" value="1"/>
</dbReference>
<dbReference type="EMBL" id="ADVG01000002">
    <property type="protein sequence ID" value="EFH86331.1"/>
    <property type="molecule type" value="Genomic_DNA"/>
</dbReference>
<evidence type="ECO:0000313" key="3">
    <source>
        <dbReference type="Proteomes" id="UP000004508"/>
    </source>
</evidence>
<keyword evidence="3" id="KW-1185">Reference proteome</keyword>
<dbReference type="PANTHER" id="PTHR46211">
    <property type="entry name" value="GLYCEROPHOSPHORYL DIESTER PHOSPHODIESTERASE"/>
    <property type="match status" value="1"/>
</dbReference>
<dbReference type="InterPro" id="IPR017946">
    <property type="entry name" value="PLC-like_Pdiesterase_TIM-brl"/>
</dbReference>
<dbReference type="eggNOG" id="COG0584">
    <property type="taxonomic scope" value="Bacteria"/>
</dbReference>
<dbReference type="RefSeq" id="WP_007910561.1">
    <property type="nucleotide sequence ID" value="NZ_ADVG01000002.1"/>
</dbReference>
<evidence type="ECO:0000259" key="1">
    <source>
        <dbReference type="PROSITE" id="PS51704"/>
    </source>
</evidence>
<dbReference type="SUPFAM" id="SSF51695">
    <property type="entry name" value="PLC-like phosphodiesterases"/>
    <property type="match status" value="1"/>
</dbReference>
<dbReference type="OrthoDB" id="384721at2"/>
<protein>
    <submittedName>
        <fullName evidence="2">Glycerophosphoryl diester phosphodiesterase</fullName>
    </submittedName>
</protein>
<dbReference type="Proteomes" id="UP000004508">
    <property type="component" value="Unassembled WGS sequence"/>
</dbReference>
<dbReference type="GO" id="GO:0008081">
    <property type="term" value="F:phosphoric diester hydrolase activity"/>
    <property type="evidence" value="ECO:0007669"/>
    <property type="project" value="InterPro"/>
</dbReference>
<dbReference type="PROSITE" id="PS51704">
    <property type="entry name" value="GP_PDE"/>
    <property type="match status" value="1"/>
</dbReference>
<gene>
    <name evidence="2" type="ORF">Krac_7624</name>
</gene>